<gene>
    <name evidence="1" type="ORF">CHH67_22450</name>
</gene>
<dbReference type="OrthoDB" id="2914472at2"/>
<organism evidence="1 2">
    <name type="scientific">Paenibacillus campinasensis</name>
    <dbReference type="NCBI Taxonomy" id="66347"/>
    <lineage>
        <taxon>Bacteria</taxon>
        <taxon>Bacillati</taxon>
        <taxon>Bacillota</taxon>
        <taxon>Bacilli</taxon>
        <taxon>Bacillales</taxon>
        <taxon>Paenibacillaceae</taxon>
        <taxon>Paenibacillus</taxon>
    </lineage>
</organism>
<proteinExistence type="predicted"/>
<keyword evidence="1" id="KW-0378">Hydrolase</keyword>
<accession>A0A268EH57</accession>
<sequence>MNCELFVSKVIDENNVAAFTQYGIGPESFFTPLESSVVKFVLDYAKENGGNAPSYATIVSHFPDFVYVPGVNDSYEYLARKIKDYEGKQRLAELINEEFPSLYRSSDTESVISALQERLESIKMGTSVRDKIGRDLTDIKTSLLSEYRKREEGRSFKRYDTPFPSLTKEIGGFFTGDVYGVMAESGRGKTYLLIRIVDSLLRQAARVLVKSYEVKEYVWVARLVSVITAIDETFTDNLGRKLGIPNRDILSGKLEDIVRDRFFEVVEQLDSYYPGQLYFQGKSDKGLTRTLDDLDAELSRVKVDAVVLDPFYGLADVYGRNANNTAGGAAEHAATRFENIIGDHDVIGFYTVQATVERKQSGDDGVRELHLPTRDQVMTTKRLLAIATVLFSFDSVEKEGIARIGCEKGRNGGEDFVLDLIALFDYGVLCEFPTGQDAASQFSF</sequence>
<dbReference type="GO" id="GO:0004386">
    <property type="term" value="F:helicase activity"/>
    <property type="evidence" value="ECO:0007669"/>
    <property type="project" value="UniProtKB-KW"/>
</dbReference>
<keyword evidence="1" id="KW-0067">ATP-binding</keyword>
<evidence type="ECO:0000313" key="1">
    <source>
        <dbReference type="EMBL" id="PAD72404.1"/>
    </source>
</evidence>
<reference evidence="1 2" key="1">
    <citation type="submission" date="2017-07" db="EMBL/GenBank/DDBJ databases">
        <title>Isolation and whole genome analysis of endospore-forming bacteria from heroin.</title>
        <authorList>
            <person name="Kalinowski J."/>
            <person name="Ahrens B."/>
            <person name="Al-Dilaimi A."/>
            <person name="Winkler A."/>
            <person name="Wibberg D."/>
            <person name="Schleenbecker U."/>
            <person name="Ruckert C."/>
            <person name="Wolfel R."/>
            <person name="Grass G."/>
        </authorList>
    </citation>
    <scope>NUCLEOTIDE SEQUENCE [LARGE SCALE GENOMIC DNA]</scope>
    <source>
        <strain evidence="1 2">7537-G1</strain>
    </source>
</reference>
<dbReference type="Gene3D" id="3.40.50.300">
    <property type="entry name" value="P-loop containing nucleotide triphosphate hydrolases"/>
    <property type="match status" value="1"/>
</dbReference>
<dbReference type="RefSeq" id="WP_095267603.1">
    <property type="nucleotide sequence ID" value="NZ_NPBY01000079.1"/>
</dbReference>
<name>A0A268EH57_9BACL</name>
<dbReference type="AlphaFoldDB" id="A0A268EH57"/>
<dbReference type="EMBL" id="NPBY01000079">
    <property type="protein sequence ID" value="PAD72404.1"/>
    <property type="molecule type" value="Genomic_DNA"/>
</dbReference>
<keyword evidence="1" id="KW-0547">Nucleotide-binding</keyword>
<dbReference type="InterPro" id="IPR027417">
    <property type="entry name" value="P-loop_NTPase"/>
</dbReference>
<keyword evidence="1" id="KW-0347">Helicase</keyword>
<dbReference type="SUPFAM" id="SSF52540">
    <property type="entry name" value="P-loop containing nucleoside triphosphate hydrolases"/>
    <property type="match status" value="1"/>
</dbReference>
<dbReference type="Proteomes" id="UP000215596">
    <property type="component" value="Unassembled WGS sequence"/>
</dbReference>
<protein>
    <submittedName>
        <fullName evidence="1">DNA helicase</fullName>
    </submittedName>
</protein>
<evidence type="ECO:0000313" key="2">
    <source>
        <dbReference type="Proteomes" id="UP000215596"/>
    </source>
</evidence>
<comment type="caution">
    <text evidence="1">The sequence shown here is derived from an EMBL/GenBank/DDBJ whole genome shotgun (WGS) entry which is preliminary data.</text>
</comment>